<feature type="compositionally biased region" description="Low complexity" evidence="1">
    <location>
        <begin position="72"/>
        <end position="83"/>
    </location>
</feature>
<dbReference type="PANTHER" id="PTHR21301">
    <property type="entry name" value="REVERSE TRANSCRIPTASE"/>
    <property type="match status" value="1"/>
</dbReference>
<dbReference type="Proteomes" id="UP000275846">
    <property type="component" value="Unassembled WGS sequence"/>
</dbReference>
<gene>
    <name evidence="2" type="ORF">SSLN_LOCUS12851</name>
</gene>
<organism evidence="4">
    <name type="scientific">Schistocephalus solidus</name>
    <name type="common">Tapeworm</name>
    <dbReference type="NCBI Taxonomy" id="70667"/>
    <lineage>
        <taxon>Eukaryota</taxon>
        <taxon>Metazoa</taxon>
        <taxon>Spiralia</taxon>
        <taxon>Lophotrochozoa</taxon>
        <taxon>Platyhelminthes</taxon>
        <taxon>Cestoda</taxon>
        <taxon>Eucestoda</taxon>
        <taxon>Diphyllobothriidea</taxon>
        <taxon>Diphyllobothriidae</taxon>
        <taxon>Schistocephalus</taxon>
    </lineage>
</organism>
<feature type="region of interest" description="Disordered" evidence="1">
    <location>
        <begin position="623"/>
        <end position="678"/>
    </location>
</feature>
<feature type="compositionally biased region" description="Polar residues" evidence="1">
    <location>
        <begin position="310"/>
        <end position="320"/>
    </location>
</feature>
<feature type="region of interest" description="Disordered" evidence="1">
    <location>
        <begin position="449"/>
        <end position="493"/>
    </location>
</feature>
<keyword evidence="3" id="KW-1185">Reference proteome</keyword>
<evidence type="ECO:0000256" key="1">
    <source>
        <dbReference type="SAM" id="MobiDB-lite"/>
    </source>
</evidence>
<dbReference type="OrthoDB" id="6284988at2759"/>
<reference evidence="4" key="1">
    <citation type="submission" date="2016-06" db="UniProtKB">
        <authorList>
            <consortium name="WormBaseParasite"/>
        </authorList>
    </citation>
    <scope>IDENTIFICATION</scope>
</reference>
<dbReference type="EMBL" id="UYSU01037593">
    <property type="protein sequence ID" value="VDL99236.1"/>
    <property type="molecule type" value="Genomic_DNA"/>
</dbReference>
<protein>
    <submittedName>
        <fullName evidence="4">Reverse transcriptase domain-containing protein</fullName>
    </submittedName>
</protein>
<feature type="compositionally biased region" description="Polar residues" evidence="1">
    <location>
        <begin position="110"/>
        <end position="124"/>
    </location>
</feature>
<dbReference type="PANTHER" id="PTHR21301:SF10">
    <property type="entry name" value="REVERSE TRANSCRIPTASE DOMAIN-CONTAINING PROTEIN"/>
    <property type="match status" value="1"/>
</dbReference>
<feature type="compositionally biased region" description="Polar residues" evidence="1">
    <location>
        <begin position="376"/>
        <end position="386"/>
    </location>
</feature>
<sequence>MGTMSMTLRSKSADRRQFSGSLGYEADSSLLHGILGSSRFLEQSHLKRAHSTFVPSAVAMAQSTGAMATSGYSTMGGSSSGGAPAQSNEAANGDDDDDNASLDGHDMTASRFTTGSGQIMSGSSFEEKSAQMISRSTADLPFTSASYFGWELGVGGNGEQTGQATVAVVTSAMSGIIRTHEGGGSDHTVPQAGDKIEGPPGPAASVPPAVLAASPRATSVGPISKEGSDNQYSERAPPKPLRTPTNLTRRQTLAGREIEIQKQTNKVTTSQADQAMVSGDSRMTADSYIDSTEAYCSEIDSSSTTVATKSYGTSANTNESYLHPQDSNEMDSKQTYKQLDSVHHLKHAFSVDIRRSSLSTTADLAKVCLCQSASTQTIQVDSTSPSERARDQHRGNQLPGSPNPGPSTRSYRNGSGGINTPTTPAAPPPVDQTSIFEADGVTQIVGIDQWSSSGTESTTGVILRSGGNGTNAKDEEEQRTTGRSWSPLRPANSRDPMKKLVAKINATLASLQSNGAISKAERLTIKPTDLAMARFYGLPKVHKHGAPLRHIISLRGTPTFNLAKWLFRCLNCLTSDSDTTVRSAAHFLERLRGLHLKADEVMISFDVTSLFTSIPQSLAIETVGGPSEADEPPADGAQTPLHSSSSAHGAHHHPHHAPGCPRRDRKPEQTEEVTVGEQMHGTIAVDPLRTTPSHRQYQQPLPVLPVDTLPVRPSHVREGEMHLQSYAYGFSRSIPAGVHLAGLSEPPPGETQRMLPQYWVGSSYPPPTSKSFN</sequence>
<feature type="compositionally biased region" description="Polar residues" evidence="1">
    <location>
        <begin position="449"/>
        <end position="460"/>
    </location>
</feature>
<feature type="region of interest" description="Disordered" evidence="1">
    <location>
        <begin position="179"/>
        <end position="245"/>
    </location>
</feature>
<feature type="region of interest" description="Disordered" evidence="1">
    <location>
        <begin position="72"/>
        <end position="127"/>
    </location>
</feature>
<reference evidence="2 3" key="2">
    <citation type="submission" date="2018-11" db="EMBL/GenBank/DDBJ databases">
        <authorList>
            <consortium name="Pathogen Informatics"/>
        </authorList>
    </citation>
    <scope>NUCLEOTIDE SEQUENCE [LARGE SCALE GENOMIC DNA]</scope>
    <source>
        <strain evidence="2 3">NST_G2</strain>
    </source>
</reference>
<evidence type="ECO:0000313" key="4">
    <source>
        <dbReference type="WBParaSite" id="SSLN_0001334901-mRNA-1"/>
    </source>
</evidence>
<accession>A0A183T8Q3</accession>
<feature type="region of interest" description="Disordered" evidence="1">
    <location>
        <begin position="376"/>
        <end position="433"/>
    </location>
</feature>
<evidence type="ECO:0000313" key="2">
    <source>
        <dbReference type="EMBL" id="VDL99236.1"/>
    </source>
</evidence>
<evidence type="ECO:0000313" key="3">
    <source>
        <dbReference type="Proteomes" id="UP000275846"/>
    </source>
</evidence>
<feature type="region of interest" description="Disordered" evidence="1">
    <location>
        <begin position="310"/>
        <end position="331"/>
    </location>
</feature>
<proteinExistence type="predicted"/>
<name>A0A183T8Q3_SCHSO</name>
<dbReference type="WBParaSite" id="SSLN_0001334901-mRNA-1">
    <property type="protein sequence ID" value="SSLN_0001334901-mRNA-1"/>
    <property type="gene ID" value="SSLN_0001334901"/>
</dbReference>
<dbReference type="AlphaFoldDB" id="A0A183T8Q3"/>
<feature type="compositionally biased region" description="Low complexity" evidence="1">
    <location>
        <begin position="203"/>
        <end position="217"/>
    </location>
</feature>